<keyword evidence="2" id="KW-1185">Reference proteome</keyword>
<sequence>MRTQRRVRLISGLTALLAAVGLVVLPPSGGAGQARAAEAEDSAFTAPGRAGRYDDFSDLRVTVHQTRGLRGQGVRISWTGGKQTKGSFESNFLQIMQCWGDDPSGPRREQCQFGKIQAMPDGIRNRGLASSLVGFQSGEAQFDPDENEYPFAPAPGDPTQGEKGWVPFRPVSGAPTTGPNDHTYFTQFTTNEQPFLSTGPDGTGEAVFEVQTALESDHLGCGAVEGAAARSCWLVVVPRGEHDANGQLAGNNGLASSPLSASNWANRITVKLEFEPIGASCPLDLRVRPVYGSEILAEATGSWQAALCESKDVSFNHIRQGEEAARGQVGTGLGLTIAPVEASEDSDKVVHAPMAVSGLVIGYNVEFPRSSKQLPRLRLNARLVAKLLTSSYHHDLPGQGAQRGDLPKENPRTLRHDPEFLELNPEFRQGWPPELNMPAGIMVPQGNSDYARMLWRWLQNDKHAREFLSGKEDPWGAKVNSHFLALHLEKDDAISDFPKADPVSYAPDPRCPEMKVDLIDYRPYTASLHDSGLRARKGYNGQKAGADCSSDPRKLTGDAQPAGERFQLALVDAATAARYGLGTAELRNADGDWVKPGTTSFNKAVAGMKKGPEGVLDQDPTLRTEGAYPFTTVIYGAASTGLGAELRRDYADLIRYAAEPGQQPGIEPGKLPPGYAPLTGELRSQALEAADELAEAQPGETAGASSGSSEGGSSGGGGTSGGDAAATGGAASGGPEGGASGESDSGTTASPAPGGAADGSSKDTVARTGPLTPEKILGIIRWVLLATLIAGIVGAVAGPVLLRVGSMRAAGAPGSHLEGNSSVPQGGIR</sequence>
<comment type="caution">
    <text evidence="1">The sequence shown here is derived from an EMBL/GenBank/DDBJ whole genome shotgun (WGS) entry which is preliminary data.</text>
</comment>
<protein>
    <submittedName>
        <fullName evidence="1">Uncharacterized protein</fullName>
    </submittedName>
</protein>
<dbReference type="EMBL" id="JBBKAI010000002">
    <property type="protein sequence ID" value="MEJ8659346.1"/>
    <property type="molecule type" value="Genomic_DNA"/>
</dbReference>
<reference evidence="1" key="1">
    <citation type="submission" date="2024-03" db="EMBL/GenBank/DDBJ databases">
        <title>Novel Streptomyces species of biotechnological and ecological value are a feature of Machair soil.</title>
        <authorList>
            <person name="Prole J.R."/>
            <person name="Goodfellow M."/>
            <person name="Allenby N."/>
            <person name="Ward A.C."/>
        </authorList>
    </citation>
    <scope>NUCLEOTIDE SEQUENCE</scope>
    <source>
        <strain evidence="1">MS1.AVA.4</strain>
    </source>
</reference>
<dbReference type="Proteomes" id="UP001375539">
    <property type="component" value="Unassembled WGS sequence"/>
</dbReference>
<name>A0ACC6QM41_9ACTN</name>
<evidence type="ECO:0000313" key="2">
    <source>
        <dbReference type="Proteomes" id="UP001375539"/>
    </source>
</evidence>
<proteinExistence type="predicted"/>
<evidence type="ECO:0000313" key="1">
    <source>
        <dbReference type="EMBL" id="MEJ8659346.1"/>
    </source>
</evidence>
<organism evidence="1 2">
    <name type="scientific">Streptomyces pratisoli</name>
    <dbReference type="NCBI Taxonomy" id="3139917"/>
    <lineage>
        <taxon>Bacteria</taxon>
        <taxon>Bacillati</taxon>
        <taxon>Actinomycetota</taxon>
        <taxon>Actinomycetes</taxon>
        <taxon>Kitasatosporales</taxon>
        <taxon>Streptomycetaceae</taxon>
        <taxon>Streptomyces</taxon>
    </lineage>
</organism>
<accession>A0ACC6QM41</accession>
<gene>
    <name evidence="1" type="ORF">WKI58_22975</name>
</gene>